<protein>
    <recommendedName>
        <fullName evidence="4">Lipoprotein</fullName>
    </recommendedName>
</protein>
<evidence type="ECO:0000313" key="3">
    <source>
        <dbReference type="Proteomes" id="UP000637980"/>
    </source>
</evidence>
<evidence type="ECO:0000313" key="2">
    <source>
        <dbReference type="EMBL" id="GHB30665.1"/>
    </source>
</evidence>
<gene>
    <name evidence="2" type="ORF">GCM10007094_18860</name>
</gene>
<feature type="chain" id="PRO_5045868092" description="Lipoprotein" evidence="1">
    <location>
        <begin position="20"/>
        <end position="175"/>
    </location>
</feature>
<comment type="caution">
    <text evidence="2">The sequence shown here is derived from an EMBL/GenBank/DDBJ whole genome shotgun (WGS) entry which is preliminary data.</text>
</comment>
<dbReference type="EMBL" id="BMXE01000003">
    <property type="protein sequence ID" value="GHB30665.1"/>
    <property type="molecule type" value="Genomic_DNA"/>
</dbReference>
<accession>A0ABQ3E9S4</accession>
<proteinExistence type="predicted"/>
<keyword evidence="1" id="KW-0732">Signal</keyword>
<evidence type="ECO:0000256" key="1">
    <source>
        <dbReference type="SAM" id="SignalP"/>
    </source>
</evidence>
<reference evidence="3" key="1">
    <citation type="journal article" date="2019" name="Int. J. Syst. Evol. Microbiol.">
        <title>The Global Catalogue of Microorganisms (GCM) 10K type strain sequencing project: providing services to taxonomists for standard genome sequencing and annotation.</title>
        <authorList>
            <consortium name="The Broad Institute Genomics Platform"/>
            <consortium name="The Broad Institute Genome Sequencing Center for Infectious Disease"/>
            <person name="Wu L."/>
            <person name="Ma J."/>
        </authorList>
    </citation>
    <scope>NUCLEOTIDE SEQUENCE [LARGE SCALE GENOMIC DNA]</scope>
    <source>
        <strain evidence="3">KCTC 12861</strain>
    </source>
</reference>
<evidence type="ECO:0008006" key="4">
    <source>
        <dbReference type="Google" id="ProtNLM"/>
    </source>
</evidence>
<feature type="signal peptide" evidence="1">
    <location>
        <begin position="1"/>
        <end position="19"/>
    </location>
</feature>
<dbReference type="RefSeq" id="WP_209008997.1">
    <property type="nucleotide sequence ID" value="NZ_BMXE01000003.1"/>
</dbReference>
<dbReference type="Proteomes" id="UP000637980">
    <property type="component" value="Unassembled WGS sequence"/>
</dbReference>
<keyword evidence="3" id="KW-1185">Reference proteome</keyword>
<organism evidence="2 3">
    <name type="scientific">Pseudovibrio japonicus</name>
    <dbReference type="NCBI Taxonomy" id="366534"/>
    <lineage>
        <taxon>Bacteria</taxon>
        <taxon>Pseudomonadati</taxon>
        <taxon>Pseudomonadota</taxon>
        <taxon>Alphaproteobacteria</taxon>
        <taxon>Hyphomicrobiales</taxon>
        <taxon>Stappiaceae</taxon>
        <taxon>Pseudovibrio</taxon>
    </lineage>
</organism>
<name>A0ABQ3E9S4_9HYPH</name>
<sequence>MRARSILTLLTATLMSVIATETTFSADAVAPGSYDATIPQVEDQDLIGREDRVYFGWAGDYLPTCDSRRAQRAVMRRVARAYRSYYDGRRIKLLEDIRESGFTIRSPSPVGRRYCNGMATLTDDTRYRVYYALVQYDGFLGISWSAKVCLDGLDKFRVYDGDCRVVRPEQEIIPR</sequence>